<comment type="caution">
    <text evidence="5">Lacks conserved residue(s) required for the propagation of feature annotation.</text>
</comment>
<comment type="similarity">
    <text evidence="5">Belongs to the IspD/TarI cytidylyltransferase family. TarI subfamily.</text>
</comment>
<comment type="function">
    <text evidence="5">Catalyzes the transfer of the cytidylyl group of CTP to D-ribitol 5-phosphate.</text>
</comment>
<keyword evidence="4 5" id="KW-0961">Cell wall biogenesis/degradation</keyword>
<dbReference type="GO" id="GO:0071555">
    <property type="term" value="P:cell wall organization"/>
    <property type="evidence" value="ECO:0007669"/>
    <property type="project" value="UniProtKB-KW"/>
</dbReference>
<dbReference type="FunFam" id="3.90.550.10:FF:000003">
    <property type="entry name" value="2-C-methyl-D-erythritol 4-phosphate cytidylyltransferase"/>
    <property type="match status" value="1"/>
</dbReference>
<dbReference type="PANTHER" id="PTHR32125">
    <property type="entry name" value="2-C-METHYL-D-ERYTHRITOL 4-PHOSPHATE CYTIDYLYLTRANSFERASE, CHLOROPLASTIC"/>
    <property type="match status" value="1"/>
</dbReference>
<feature type="site" description="Positions ribitol 5-phosphate for the nucleophilic attack" evidence="5">
    <location>
        <position position="158"/>
    </location>
</feature>
<dbReference type="Pfam" id="PF01128">
    <property type="entry name" value="IspD"/>
    <property type="match status" value="1"/>
</dbReference>
<dbReference type="AlphaFoldDB" id="A0A165DV84"/>
<dbReference type="SUPFAM" id="SSF53448">
    <property type="entry name" value="Nucleotide-diphospho-sugar transferases"/>
    <property type="match status" value="1"/>
</dbReference>
<sequence>MIYAQILAGGKGTRMGNVPMPKQFLLLADKPILIHTIEKFTLESRFDAILVVCPADWVSHTEDIIKKYITDERVHVVVGGADRNETLMSGINYIQDHYGIQDDDVVVTHDAVRPFITQRIINDNIVAVLENKAVDTVVPAIDTIVRGANDQVTDIPVRSEMYQGQTPQSFHIKTLIDSYNALSSEQKASLSDSCKICSLAGQKVSLVRGENYNFKITTPFDLRVASALVEKRS</sequence>
<dbReference type="InterPro" id="IPR034709">
    <property type="entry name" value="TarI"/>
</dbReference>
<name>A0A165DV84_LACPN</name>
<dbReference type="GO" id="GO:1902012">
    <property type="term" value="P:poly(ribitol phosphate) teichoic acid biosynthetic process"/>
    <property type="evidence" value="ECO:0007669"/>
    <property type="project" value="UniProtKB-UniRule"/>
</dbReference>
<evidence type="ECO:0000256" key="3">
    <source>
        <dbReference type="ARBA" id="ARBA00022944"/>
    </source>
</evidence>
<dbReference type="PROSITE" id="PS01295">
    <property type="entry name" value="ISPD"/>
    <property type="match status" value="1"/>
</dbReference>
<keyword evidence="3 5" id="KW-0777">Teichoic acid biosynthesis</keyword>
<evidence type="ECO:0000256" key="2">
    <source>
        <dbReference type="ARBA" id="ARBA00022695"/>
    </source>
</evidence>
<dbReference type="InterPro" id="IPR018294">
    <property type="entry name" value="ISPD_synthase_CS"/>
</dbReference>
<dbReference type="GeneID" id="77218193"/>
<dbReference type="GO" id="GO:0047349">
    <property type="term" value="F:D-ribitol-5-phosphate cytidylyltransferase activity"/>
    <property type="evidence" value="ECO:0007669"/>
    <property type="project" value="UniProtKB-UniRule"/>
</dbReference>
<dbReference type="GO" id="GO:0050518">
    <property type="term" value="F:2-C-methyl-D-erythritol 4-phosphate cytidylyltransferase activity"/>
    <property type="evidence" value="ECO:0007669"/>
    <property type="project" value="TreeGrafter"/>
</dbReference>
<feature type="site" description="Transition state stabilizer" evidence="5">
    <location>
        <position position="22"/>
    </location>
</feature>
<proteinExistence type="inferred from homology"/>
<accession>A0A165DV84</accession>
<feature type="site" description="Positions ribitol 5-phosphate for the nucleophilic attack" evidence="5">
    <location>
        <position position="215"/>
    </location>
</feature>
<dbReference type="Proteomes" id="UP000076882">
    <property type="component" value="Unassembled WGS sequence"/>
</dbReference>
<feature type="binding site" evidence="5">
    <location>
        <begin position="80"/>
        <end position="86"/>
    </location>
    <ligand>
        <name>CTP</name>
        <dbReference type="ChEBI" id="CHEBI:37563"/>
    </ligand>
</feature>
<evidence type="ECO:0000313" key="6">
    <source>
        <dbReference type="EMBL" id="KZU91922.1"/>
    </source>
</evidence>
<protein>
    <recommendedName>
        <fullName evidence="5">Ribitol-5-phosphate cytidylyltransferase</fullName>
        <ecNumber evidence="5">2.7.7.40</ecNumber>
    </recommendedName>
</protein>
<dbReference type="KEGG" id="lpb:SH83_07555"/>
<comment type="pathway">
    <text evidence="5">Cell wall biogenesis; poly(ribitol phosphate) teichoic acid biosynthesis.</text>
</comment>
<dbReference type="InterPro" id="IPR034683">
    <property type="entry name" value="IspD/TarI"/>
</dbReference>
<organism evidence="6 7">
    <name type="scientific">Lactiplantibacillus plantarum</name>
    <name type="common">Lactobacillus plantarum</name>
    <dbReference type="NCBI Taxonomy" id="1590"/>
    <lineage>
        <taxon>Bacteria</taxon>
        <taxon>Bacillati</taxon>
        <taxon>Bacillota</taxon>
        <taxon>Bacilli</taxon>
        <taxon>Lactobacillales</taxon>
        <taxon>Lactobacillaceae</taxon>
        <taxon>Lactiplantibacillus</taxon>
    </lineage>
</organism>
<evidence type="ECO:0000256" key="5">
    <source>
        <dbReference type="HAMAP-Rule" id="MF_02068"/>
    </source>
</evidence>
<keyword evidence="1 5" id="KW-0808">Transferase</keyword>
<comment type="caution">
    <text evidence="6">The sequence shown here is derived from an EMBL/GenBank/DDBJ whole genome shotgun (WGS) entry which is preliminary data.</text>
</comment>
<dbReference type="NCBIfam" id="NF001183">
    <property type="entry name" value="PRK00155.1-3"/>
    <property type="match status" value="1"/>
</dbReference>
<feature type="site" description="Transition state stabilizer" evidence="5">
    <location>
        <position position="14"/>
    </location>
</feature>
<dbReference type="EMBL" id="LUXM01000040">
    <property type="protein sequence ID" value="KZU91922.1"/>
    <property type="molecule type" value="Genomic_DNA"/>
</dbReference>
<dbReference type="PATRIC" id="fig|1590.144.peg.1570"/>
<evidence type="ECO:0000256" key="1">
    <source>
        <dbReference type="ARBA" id="ARBA00022679"/>
    </source>
</evidence>
<dbReference type="EC" id="2.7.7.40" evidence="5"/>
<gene>
    <name evidence="5" type="primary">tarI</name>
    <name evidence="6" type="ORF">Lp19_3208</name>
</gene>
<dbReference type="CDD" id="cd02516">
    <property type="entry name" value="CDP-ME_synthetase"/>
    <property type="match status" value="1"/>
</dbReference>
<dbReference type="GO" id="GO:0008299">
    <property type="term" value="P:isoprenoid biosynthetic process"/>
    <property type="evidence" value="ECO:0007669"/>
    <property type="project" value="InterPro"/>
</dbReference>
<dbReference type="PANTHER" id="PTHR32125:SF8">
    <property type="entry name" value="RIBITOL-5-PHOSPHATE CYTIDYLYLTRANSFERASE"/>
    <property type="match status" value="1"/>
</dbReference>
<dbReference type="InterPro" id="IPR029044">
    <property type="entry name" value="Nucleotide-diphossugar_trans"/>
</dbReference>
<feature type="binding site" evidence="5">
    <location>
        <begin position="7"/>
        <end position="10"/>
    </location>
    <ligand>
        <name>CTP</name>
        <dbReference type="ChEBI" id="CHEBI:37563"/>
    </ligand>
</feature>
<reference evidence="6 7" key="1">
    <citation type="submission" date="2016-03" db="EMBL/GenBank/DDBJ databases">
        <title>Comparative genomics of 54 Lactobacillus plantarum strains reveals genomic uncoupling from niche constraints.</title>
        <authorList>
            <person name="Martino M.E."/>
        </authorList>
    </citation>
    <scope>NUCLEOTIDE SEQUENCE [LARGE SCALE GENOMIC DNA]</scope>
    <source>
        <strain evidence="6 7">19.1</strain>
    </source>
</reference>
<dbReference type="Gene3D" id="3.90.550.10">
    <property type="entry name" value="Spore Coat Polysaccharide Biosynthesis Protein SpsA, Chain A"/>
    <property type="match status" value="1"/>
</dbReference>
<dbReference type="RefSeq" id="WP_003645042.1">
    <property type="nucleotide sequence ID" value="NZ_AP018405.1"/>
</dbReference>
<evidence type="ECO:0000256" key="4">
    <source>
        <dbReference type="ARBA" id="ARBA00023316"/>
    </source>
</evidence>
<evidence type="ECO:0000313" key="7">
    <source>
        <dbReference type="Proteomes" id="UP000076882"/>
    </source>
</evidence>
<comment type="catalytic activity">
    <reaction evidence="5">
        <text>D-ribitol 5-phosphate + CTP + H(+) = CDP-L-ribitol + diphosphate</text>
        <dbReference type="Rhea" id="RHEA:12456"/>
        <dbReference type="ChEBI" id="CHEBI:15378"/>
        <dbReference type="ChEBI" id="CHEBI:33019"/>
        <dbReference type="ChEBI" id="CHEBI:37563"/>
        <dbReference type="ChEBI" id="CHEBI:57608"/>
        <dbReference type="ChEBI" id="CHEBI:57695"/>
        <dbReference type="EC" id="2.7.7.40"/>
    </reaction>
</comment>
<dbReference type="InterPro" id="IPR050088">
    <property type="entry name" value="IspD/TarI_cytidylyltransf_bact"/>
</dbReference>
<dbReference type="UniPathway" id="UPA00790"/>
<dbReference type="HAMAP" id="MF_02068">
    <property type="entry name" value="TarI"/>
    <property type="match status" value="1"/>
</dbReference>
<keyword evidence="2 5" id="KW-0548">Nucleotidyltransferase</keyword>